<sequence length="62" mass="6608">MQCQKRHGSGVAGPKGMHMGPAADCRAGRPPGPRAEQRTAVASGRQEDEKEADAIRIARARK</sequence>
<feature type="compositionally biased region" description="Basic and acidic residues" evidence="1">
    <location>
        <begin position="45"/>
        <end position="56"/>
    </location>
</feature>
<gene>
    <name evidence="2" type="ORF">Sgleb_49170</name>
</gene>
<dbReference type="EMBL" id="BLIO01000001">
    <property type="protein sequence ID" value="GFE16870.1"/>
    <property type="molecule type" value="Genomic_DNA"/>
</dbReference>
<comment type="caution">
    <text evidence="2">The sequence shown here is derived from an EMBL/GenBank/DDBJ whole genome shotgun (WGS) entry which is preliminary data.</text>
</comment>
<name>A0A640T148_9ACTN</name>
<keyword evidence="3" id="KW-1185">Reference proteome</keyword>
<proteinExistence type="predicted"/>
<evidence type="ECO:0000256" key="1">
    <source>
        <dbReference type="SAM" id="MobiDB-lite"/>
    </source>
</evidence>
<organism evidence="2 3">
    <name type="scientific">Streptomyces glebosus</name>
    <dbReference type="NCBI Taxonomy" id="249580"/>
    <lineage>
        <taxon>Bacteria</taxon>
        <taxon>Bacillati</taxon>
        <taxon>Actinomycetota</taxon>
        <taxon>Actinomycetes</taxon>
        <taxon>Kitasatosporales</taxon>
        <taxon>Streptomycetaceae</taxon>
        <taxon>Streptomyces</taxon>
    </lineage>
</organism>
<dbReference type="AlphaFoldDB" id="A0A640T148"/>
<evidence type="ECO:0000313" key="3">
    <source>
        <dbReference type="Proteomes" id="UP000430079"/>
    </source>
</evidence>
<protein>
    <submittedName>
        <fullName evidence="2">Uncharacterized protein</fullName>
    </submittedName>
</protein>
<accession>A0A640T148</accession>
<feature type="region of interest" description="Disordered" evidence="1">
    <location>
        <begin position="1"/>
        <end position="62"/>
    </location>
</feature>
<evidence type="ECO:0000313" key="2">
    <source>
        <dbReference type="EMBL" id="GFE16870.1"/>
    </source>
</evidence>
<reference evidence="2 3" key="1">
    <citation type="submission" date="2019-12" db="EMBL/GenBank/DDBJ databases">
        <title>Whole genome shotgun sequence of Streptomyces hygroscopicus subsp. glebosus NBRC 13786.</title>
        <authorList>
            <person name="Ichikawa N."/>
            <person name="Kimura A."/>
            <person name="Kitahashi Y."/>
            <person name="Komaki H."/>
            <person name="Tamura T."/>
        </authorList>
    </citation>
    <scope>NUCLEOTIDE SEQUENCE [LARGE SCALE GENOMIC DNA]</scope>
    <source>
        <strain evidence="2 3">NBRC 13786</strain>
    </source>
</reference>
<dbReference type="Proteomes" id="UP000430079">
    <property type="component" value="Unassembled WGS sequence"/>
</dbReference>